<accession>A0ABV6AYS2</accession>
<dbReference type="RefSeq" id="WP_380009991.1">
    <property type="nucleotide sequence ID" value="NZ_JBHLYR010000033.1"/>
</dbReference>
<dbReference type="InterPro" id="IPR036761">
    <property type="entry name" value="TTHA0802/YceI-like_sf"/>
</dbReference>
<name>A0ABV6AYS2_9DEIO</name>
<keyword evidence="1" id="KW-0732">Signal</keyword>
<feature type="signal peptide" evidence="1">
    <location>
        <begin position="1"/>
        <end position="22"/>
    </location>
</feature>
<dbReference type="SMART" id="SM00867">
    <property type="entry name" value="YceI"/>
    <property type="match status" value="1"/>
</dbReference>
<dbReference type="Pfam" id="PF04264">
    <property type="entry name" value="YceI"/>
    <property type="match status" value="1"/>
</dbReference>
<comment type="caution">
    <text evidence="3">The sequence shown here is derived from an EMBL/GenBank/DDBJ whole genome shotgun (WGS) entry which is preliminary data.</text>
</comment>
<dbReference type="Proteomes" id="UP001589733">
    <property type="component" value="Unassembled WGS sequence"/>
</dbReference>
<evidence type="ECO:0000256" key="1">
    <source>
        <dbReference type="SAM" id="SignalP"/>
    </source>
</evidence>
<dbReference type="EMBL" id="JBHLYR010000033">
    <property type="protein sequence ID" value="MFB9992659.1"/>
    <property type="molecule type" value="Genomic_DNA"/>
</dbReference>
<keyword evidence="4" id="KW-1185">Reference proteome</keyword>
<feature type="domain" description="Lipid/polyisoprenoid-binding YceI-like" evidence="2">
    <location>
        <begin position="41"/>
        <end position="202"/>
    </location>
</feature>
<dbReference type="SUPFAM" id="SSF101874">
    <property type="entry name" value="YceI-like"/>
    <property type="match status" value="1"/>
</dbReference>
<sequence>MMFKAVRFAILTLPLLLSGALAAPVTFTTVPVINDGALPNTATVDSETDFENFTGLTHDVRGTLVFDRQANTGSGMFIINGASIDTGNALRNKHMRSVDWLDFEHQPNIRFVTSAVEHVQGDQYRVRGQFTLHGVTRMITVTARLKYSDASFVQQTQNIRGNIVALSTTFPVKLSDYGVTNPGIKIGRVNDTLQITLKALLSDQH</sequence>
<dbReference type="PANTHER" id="PTHR34406">
    <property type="entry name" value="PROTEIN YCEI"/>
    <property type="match status" value="1"/>
</dbReference>
<evidence type="ECO:0000259" key="2">
    <source>
        <dbReference type="SMART" id="SM00867"/>
    </source>
</evidence>
<proteinExistence type="predicted"/>
<evidence type="ECO:0000313" key="3">
    <source>
        <dbReference type="EMBL" id="MFB9992659.1"/>
    </source>
</evidence>
<dbReference type="InterPro" id="IPR007372">
    <property type="entry name" value="Lipid/polyisoprenoid-bd_YceI"/>
</dbReference>
<reference evidence="3 4" key="1">
    <citation type="submission" date="2024-09" db="EMBL/GenBank/DDBJ databases">
        <authorList>
            <person name="Sun Q."/>
            <person name="Mori K."/>
        </authorList>
    </citation>
    <scope>NUCLEOTIDE SEQUENCE [LARGE SCALE GENOMIC DNA]</scope>
    <source>
        <strain evidence="3 4">JCM 13503</strain>
    </source>
</reference>
<gene>
    <name evidence="3" type="ORF">ACFFLM_11840</name>
</gene>
<evidence type="ECO:0000313" key="4">
    <source>
        <dbReference type="Proteomes" id="UP001589733"/>
    </source>
</evidence>
<protein>
    <submittedName>
        <fullName evidence="3">YceI family protein</fullName>
    </submittedName>
</protein>
<dbReference type="PANTHER" id="PTHR34406:SF1">
    <property type="entry name" value="PROTEIN YCEI"/>
    <property type="match status" value="1"/>
</dbReference>
<dbReference type="Gene3D" id="2.40.128.110">
    <property type="entry name" value="Lipid/polyisoprenoid-binding, YceI-like"/>
    <property type="match status" value="1"/>
</dbReference>
<organism evidence="3 4">
    <name type="scientific">Deinococcus oregonensis</name>
    <dbReference type="NCBI Taxonomy" id="1805970"/>
    <lineage>
        <taxon>Bacteria</taxon>
        <taxon>Thermotogati</taxon>
        <taxon>Deinococcota</taxon>
        <taxon>Deinococci</taxon>
        <taxon>Deinococcales</taxon>
        <taxon>Deinococcaceae</taxon>
        <taxon>Deinococcus</taxon>
    </lineage>
</organism>
<feature type="chain" id="PRO_5047459450" evidence="1">
    <location>
        <begin position="23"/>
        <end position="205"/>
    </location>
</feature>